<dbReference type="KEGG" id="phal:H9I45_11390"/>
<evidence type="ECO:0000313" key="5">
    <source>
        <dbReference type="Proteomes" id="UP000516764"/>
    </source>
</evidence>
<keyword evidence="1" id="KW-0175">Coiled coil</keyword>
<dbReference type="Proteomes" id="UP000516764">
    <property type="component" value="Chromosome"/>
</dbReference>
<dbReference type="Pfam" id="PF14371">
    <property type="entry name" value="DUF4412"/>
    <property type="match status" value="1"/>
</dbReference>
<dbReference type="EMBL" id="CP061813">
    <property type="protein sequence ID" value="QOD59947.1"/>
    <property type="molecule type" value="Genomic_DNA"/>
</dbReference>
<dbReference type="AlphaFoldDB" id="A0A7L8ADE9"/>
<name>A0A7L8ADE9_9FLAO</name>
<reference evidence="4 5" key="1">
    <citation type="journal article" date="2016" name="Int. J. Syst. Evol. Microbiol.">
        <title>Polaribacter haliotis sp. nov., isolated from the gut of abalone Haliotis discus hannai.</title>
        <authorList>
            <person name="Kim Y.O."/>
            <person name="Park I.S."/>
            <person name="Park S."/>
            <person name="Nam B.H."/>
            <person name="Park J.M."/>
            <person name="Kim D.G."/>
            <person name="Yoon J.H."/>
        </authorList>
    </citation>
    <scope>NUCLEOTIDE SEQUENCE [LARGE SCALE GENOMIC DNA]</scope>
    <source>
        <strain evidence="4 5">KCTC 52418</strain>
    </source>
</reference>
<feature type="coiled-coil region" evidence="1">
    <location>
        <begin position="22"/>
        <end position="49"/>
    </location>
</feature>
<feature type="compositionally biased region" description="Low complexity" evidence="2">
    <location>
        <begin position="203"/>
        <end position="217"/>
    </location>
</feature>
<keyword evidence="5" id="KW-1185">Reference proteome</keyword>
<protein>
    <submittedName>
        <fullName evidence="4">DUF4412 domain-containing protein</fullName>
    </submittedName>
</protein>
<evidence type="ECO:0000259" key="3">
    <source>
        <dbReference type="Pfam" id="PF14371"/>
    </source>
</evidence>
<evidence type="ECO:0000313" key="4">
    <source>
        <dbReference type="EMBL" id="QOD59947.1"/>
    </source>
</evidence>
<evidence type="ECO:0000256" key="2">
    <source>
        <dbReference type="SAM" id="MobiDB-lite"/>
    </source>
</evidence>
<gene>
    <name evidence="4" type="ORF">H9I45_11390</name>
</gene>
<organism evidence="4 5">
    <name type="scientific">Polaribacter haliotis</name>
    <dbReference type="NCBI Taxonomy" id="1888915"/>
    <lineage>
        <taxon>Bacteria</taxon>
        <taxon>Pseudomonadati</taxon>
        <taxon>Bacteroidota</taxon>
        <taxon>Flavobacteriia</taxon>
        <taxon>Flavobacteriales</taxon>
        <taxon>Flavobacteriaceae</taxon>
    </lineage>
</organism>
<dbReference type="RefSeq" id="WP_088352653.1">
    <property type="nucleotide sequence ID" value="NZ_CP061813.1"/>
</dbReference>
<feature type="region of interest" description="Disordered" evidence="2">
    <location>
        <begin position="195"/>
        <end position="224"/>
    </location>
</feature>
<accession>A0A7L8ADE9</accession>
<sequence length="417" mass="47079">MKLIKNIFVFIFVFSISGNVQAQFWKKLKKKAEEKISNIEDKVIDNLDKKTDKKIDETIDGKKKKQIEPSTELPKFKGGSSVLMLMNEGYEFQTEDIIISVYGKFTKDNLSSSVKTYNEDRVIKPVDAYPEGFALAYNKNGFLNPENGQIIIHHADSTKVVFSLKGTWGFGEDKKPINASYVSLNVSKINDVRKTDFKRETNRNQQNSSENNSNSNNLFKGSDNSSIEIPDTFSFTSSLEIEMTSSESDAVKMEFLLGDYKDIYAMSIASEEMGENGAVYNVITPKSITMFMDVSGMKIKKSVAQEKFSQANFGDKMPENPQNVQKTGATKNILGYTCYEYKYENDGGFVSVWATKDFPKMTKNINMLGMFEGSPIEGFVLEIDMKSKNETINMRAVKFNKNKNVTINTSAYKSMGF</sequence>
<feature type="domain" description="DUF4412" evidence="3">
    <location>
        <begin position="235"/>
        <end position="362"/>
    </location>
</feature>
<dbReference type="OrthoDB" id="1524221at2"/>
<dbReference type="InterPro" id="IPR025524">
    <property type="entry name" value="DUF4412"/>
</dbReference>
<proteinExistence type="predicted"/>
<evidence type="ECO:0000256" key="1">
    <source>
        <dbReference type="SAM" id="Coils"/>
    </source>
</evidence>